<dbReference type="Proteomes" id="UP001159427">
    <property type="component" value="Unassembled WGS sequence"/>
</dbReference>
<feature type="region of interest" description="Disordered" evidence="1">
    <location>
        <begin position="350"/>
        <end position="369"/>
    </location>
</feature>
<evidence type="ECO:0000313" key="3">
    <source>
        <dbReference type="Proteomes" id="UP001159427"/>
    </source>
</evidence>
<feature type="region of interest" description="Disordered" evidence="1">
    <location>
        <begin position="504"/>
        <end position="524"/>
    </location>
</feature>
<feature type="compositionally biased region" description="Basic and acidic residues" evidence="1">
    <location>
        <begin position="225"/>
        <end position="235"/>
    </location>
</feature>
<feature type="region of interest" description="Disordered" evidence="1">
    <location>
        <begin position="148"/>
        <end position="172"/>
    </location>
</feature>
<name>A0ABN8LNA7_9CNID</name>
<organism evidence="2 3">
    <name type="scientific">Porites evermanni</name>
    <dbReference type="NCBI Taxonomy" id="104178"/>
    <lineage>
        <taxon>Eukaryota</taxon>
        <taxon>Metazoa</taxon>
        <taxon>Cnidaria</taxon>
        <taxon>Anthozoa</taxon>
        <taxon>Hexacorallia</taxon>
        <taxon>Scleractinia</taxon>
        <taxon>Fungiina</taxon>
        <taxon>Poritidae</taxon>
        <taxon>Porites</taxon>
    </lineage>
</organism>
<feature type="region of interest" description="Disordered" evidence="1">
    <location>
        <begin position="1"/>
        <end position="44"/>
    </location>
</feature>
<feature type="compositionally biased region" description="Polar residues" evidence="1">
    <location>
        <begin position="414"/>
        <end position="425"/>
    </location>
</feature>
<feature type="region of interest" description="Disordered" evidence="1">
    <location>
        <begin position="414"/>
        <end position="442"/>
    </location>
</feature>
<feature type="compositionally biased region" description="Polar residues" evidence="1">
    <location>
        <begin position="1"/>
        <end position="11"/>
    </location>
</feature>
<feature type="compositionally biased region" description="Basic and acidic residues" evidence="1">
    <location>
        <begin position="251"/>
        <end position="261"/>
    </location>
</feature>
<accession>A0ABN8LNA7</accession>
<reference evidence="2 3" key="1">
    <citation type="submission" date="2022-05" db="EMBL/GenBank/DDBJ databases">
        <authorList>
            <consortium name="Genoscope - CEA"/>
            <person name="William W."/>
        </authorList>
    </citation>
    <scope>NUCLEOTIDE SEQUENCE [LARGE SCALE GENOMIC DNA]</scope>
</reference>
<protein>
    <submittedName>
        <fullName evidence="2">Uncharacterized protein</fullName>
    </submittedName>
</protein>
<sequence length="524" mass="58927">MSESGETSSKTMVRATENIRENNAESKTSCSSPAAEIPRSSDVQVSLTNLPDIQATVNRELPKNFPRQTQRGIPVNEIRKVRQKPHRVLPCKPQIVQEILRWTIHPEKVLRGAASVSHLFSLPTINEEVLPIAQLVEENDLSTAPKEKLTLPNATPTKNQALPSNKPGVVSKPLPKFRAEFRKRMQPSLPTIEERRSPLLPEKERSSDLSLEFTENHLWQDKALKTDNGSGEKKLHSIKKRKYKQPKLKQKVRENNAKPAKKEEMDDVIFMTEKTLQNIETSQTEVNRSRPSLSPAGNNEWLSNNEVDEMPRLRATLARRSKTLFQPPTEKRKACLPSMKAVLPNIPSIKKTMIPRPPSTPKGQRGALPVDTRKCSTLIRPLKSILTTHQQVVPRPPSTPKRYPGKPTQMINRSLPSIPPMQNSLVPKPPSTPKEMTSRRPVSRQFRLNKNKKLPGIQKQAEGQTLLDQQSLVKFPLSSVHLDHPTAGGVQSAMDSNFKPLKKEMKQSGQGNMANDEGQKHNLI</sequence>
<feature type="region of interest" description="Disordered" evidence="1">
    <location>
        <begin position="225"/>
        <end position="261"/>
    </location>
</feature>
<dbReference type="EMBL" id="CALNXI010000056">
    <property type="protein sequence ID" value="CAH3017149.1"/>
    <property type="molecule type" value="Genomic_DNA"/>
</dbReference>
<keyword evidence="3" id="KW-1185">Reference proteome</keyword>
<gene>
    <name evidence="2" type="ORF">PEVE_00035785</name>
</gene>
<feature type="compositionally biased region" description="Polar residues" evidence="1">
    <location>
        <begin position="152"/>
        <end position="163"/>
    </location>
</feature>
<evidence type="ECO:0000313" key="2">
    <source>
        <dbReference type="EMBL" id="CAH3017149.1"/>
    </source>
</evidence>
<feature type="region of interest" description="Disordered" evidence="1">
    <location>
        <begin position="281"/>
        <end position="303"/>
    </location>
</feature>
<comment type="caution">
    <text evidence="2">The sequence shown here is derived from an EMBL/GenBank/DDBJ whole genome shotgun (WGS) entry which is preliminary data.</text>
</comment>
<feature type="compositionally biased region" description="Basic residues" evidence="1">
    <location>
        <begin position="236"/>
        <end position="250"/>
    </location>
</feature>
<evidence type="ECO:0000256" key="1">
    <source>
        <dbReference type="SAM" id="MobiDB-lite"/>
    </source>
</evidence>
<proteinExistence type="predicted"/>